<evidence type="ECO:0000256" key="10">
    <source>
        <dbReference type="SAM" id="MobiDB-lite"/>
    </source>
</evidence>
<dbReference type="SUPFAM" id="SSF54928">
    <property type="entry name" value="RNA-binding domain, RBD"/>
    <property type="match status" value="3"/>
</dbReference>
<evidence type="ECO:0000256" key="5">
    <source>
        <dbReference type="ARBA" id="ARBA00023187"/>
    </source>
</evidence>
<feature type="region of interest" description="Disordered" evidence="10">
    <location>
        <begin position="1125"/>
        <end position="1159"/>
    </location>
</feature>
<organism evidence="12 13">
    <name type="scientific">Apiotrichum porosum</name>
    <dbReference type="NCBI Taxonomy" id="105984"/>
    <lineage>
        <taxon>Eukaryota</taxon>
        <taxon>Fungi</taxon>
        <taxon>Dikarya</taxon>
        <taxon>Basidiomycota</taxon>
        <taxon>Agaricomycotina</taxon>
        <taxon>Tremellomycetes</taxon>
        <taxon>Trichosporonales</taxon>
        <taxon>Trichosporonaceae</taxon>
        <taxon>Apiotrichum</taxon>
    </lineage>
</organism>
<evidence type="ECO:0000313" key="12">
    <source>
        <dbReference type="EMBL" id="RSH88483.1"/>
    </source>
</evidence>
<comment type="subcellular location">
    <subcellularLocation>
        <location evidence="1">Nucleus</location>
    </subcellularLocation>
</comment>
<evidence type="ECO:0000256" key="1">
    <source>
        <dbReference type="ARBA" id="ARBA00004123"/>
    </source>
</evidence>
<evidence type="ECO:0000256" key="2">
    <source>
        <dbReference type="ARBA" id="ARBA00022664"/>
    </source>
</evidence>
<dbReference type="Gene3D" id="3.30.70.330">
    <property type="match status" value="3"/>
</dbReference>
<keyword evidence="13" id="KW-1185">Reference proteome</keyword>
<dbReference type="GO" id="GO:0005688">
    <property type="term" value="C:U6 snRNP"/>
    <property type="evidence" value="ECO:0007669"/>
    <property type="project" value="UniProtKB-ARBA"/>
</dbReference>
<feature type="compositionally biased region" description="Basic and acidic residues" evidence="10">
    <location>
        <begin position="1145"/>
        <end position="1159"/>
    </location>
</feature>
<feature type="domain" description="RRM" evidence="11">
    <location>
        <begin position="838"/>
        <end position="915"/>
    </location>
</feature>
<feature type="compositionally biased region" description="Low complexity" evidence="10">
    <location>
        <begin position="638"/>
        <end position="657"/>
    </location>
</feature>
<keyword evidence="2" id="KW-0507">mRNA processing</keyword>
<gene>
    <name evidence="12" type="primary">PRP24</name>
    <name evidence="12" type="ORF">EHS24_001028</name>
</gene>
<evidence type="ECO:0000256" key="9">
    <source>
        <dbReference type="PROSITE-ProRule" id="PRU00176"/>
    </source>
</evidence>
<name>A0A427YBL7_9TREE</name>
<keyword evidence="4 9" id="KW-0694">RNA-binding</keyword>
<proteinExistence type="predicted"/>
<protein>
    <recommendedName>
        <fullName evidence="8">U4/U6 snRNA-associated-splicing factor PRP24</fullName>
    </recommendedName>
</protein>
<dbReference type="Proteomes" id="UP000279236">
    <property type="component" value="Unassembled WGS sequence"/>
</dbReference>
<dbReference type="InterPro" id="IPR012677">
    <property type="entry name" value="Nucleotide-bd_a/b_plait_sf"/>
</dbReference>
<keyword evidence="6" id="KW-0539">Nucleus</keyword>
<comment type="caution">
    <text evidence="12">The sequence shown here is derived from an EMBL/GenBank/DDBJ whole genome shotgun (WGS) entry which is preliminary data.</text>
</comment>
<dbReference type="FunFam" id="3.30.70.330:FF:000365">
    <property type="entry name" value="U4/U6 snRNA-associated-splicing factor PRP24"/>
    <property type="match status" value="1"/>
</dbReference>
<dbReference type="Pfam" id="PF00076">
    <property type="entry name" value="RRM_1"/>
    <property type="match status" value="3"/>
</dbReference>
<keyword evidence="5" id="KW-0508">mRNA splicing</keyword>
<evidence type="ECO:0000256" key="8">
    <source>
        <dbReference type="ARBA" id="ARBA00093627"/>
    </source>
</evidence>
<dbReference type="PANTHER" id="PTHR24012">
    <property type="entry name" value="RNA BINDING PROTEIN"/>
    <property type="match status" value="1"/>
</dbReference>
<feature type="domain" description="RRM" evidence="11">
    <location>
        <begin position="748"/>
        <end position="826"/>
    </location>
</feature>
<evidence type="ECO:0000256" key="7">
    <source>
        <dbReference type="ARBA" id="ARBA00093374"/>
    </source>
</evidence>
<feature type="region of interest" description="Disordered" evidence="10">
    <location>
        <begin position="638"/>
        <end position="665"/>
    </location>
</feature>
<dbReference type="OrthoDB" id="360390at2759"/>
<reference evidence="12 13" key="1">
    <citation type="submission" date="2018-11" db="EMBL/GenBank/DDBJ databases">
        <title>Genome sequence of Apiotrichum porosum DSM 27194.</title>
        <authorList>
            <person name="Aliyu H."/>
            <person name="Gorte O."/>
            <person name="Ochsenreither K."/>
        </authorList>
    </citation>
    <scope>NUCLEOTIDE SEQUENCE [LARGE SCALE GENOMIC DNA]</scope>
    <source>
        <strain evidence="12 13">DSM 27194</strain>
    </source>
</reference>
<dbReference type="RefSeq" id="XP_028480691.1">
    <property type="nucleotide sequence ID" value="XM_028616834.1"/>
</dbReference>
<dbReference type="InterPro" id="IPR035979">
    <property type="entry name" value="RBD_domain_sf"/>
</dbReference>
<comment type="function">
    <text evidence="7">Functions as a recycling factor of the spliceosome, a machinery that forms on each precursor-messenger RNA (pre-mRNA) and catalyzes the removal of introns. Chaperones the re-annealing of U4 and U6 snRNAs (small nuclear RNAs) released from previous rounds of splicing, an initial step in reforming the U4/U6-U5 tri-snRNP (small nuclear ribonucleoprotein) that can reassemble into another spliceosome complex; this step involves binding U6 and facilitating the unwinding of the U6 internal stem loop, followed by base-pairing of U6 to U4.</text>
</comment>
<dbReference type="GeneID" id="39585571"/>
<evidence type="ECO:0000256" key="4">
    <source>
        <dbReference type="ARBA" id="ARBA00022884"/>
    </source>
</evidence>
<feature type="region of interest" description="Disordered" evidence="10">
    <location>
        <begin position="1018"/>
        <end position="1054"/>
    </location>
</feature>
<accession>A0A427YBL7</accession>
<dbReference type="GO" id="GO:0006397">
    <property type="term" value="P:mRNA processing"/>
    <property type="evidence" value="ECO:0007669"/>
    <property type="project" value="UniProtKB-KW"/>
</dbReference>
<dbReference type="AlphaFoldDB" id="A0A427YBL7"/>
<evidence type="ECO:0000259" key="11">
    <source>
        <dbReference type="PROSITE" id="PS50102"/>
    </source>
</evidence>
<keyword evidence="3" id="KW-0677">Repeat</keyword>
<evidence type="ECO:0000256" key="6">
    <source>
        <dbReference type="ARBA" id="ARBA00023242"/>
    </source>
</evidence>
<dbReference type="GO" id="GO:0008380">
    <property type="term" value="P:RNA splicing"/>
    <property type="evidence" value="ECO:0007669"/>
    <property type="project" value="UniProtKB-KW"/>
</dbReference>
<feature type="domain" description="RRM" evidence="11">
    <location>
        <begin position="673"/>
        <end position="747"/>
    </location>
</feature>
<dbReference type="GO" id="GO:0003723">
    <property type="term" value="F:RNA binding"/>
    <property type="evidence" value="ECO:0007669"/>
    <property type="project" value="UniProtKB-UniRule"/>
</dbReference>
<dbReference type="PROSITE" id="PS50102">
    <property type="entry name" value="RRM"/>
    <property type="match status" value="3"/>
</dbReference>
<evidence type="ECO:0000256" key="3">
    <source>
        <dbReference type="ARBA" id="ARBA00022737"/>
    </source>
</evidence>
<feature type="compositionally biased region" description="Low complexity" evidence="10">
    <location>
        <begin position="1029"/>
        <end position="1043"/>
    </location>
</feature>
<dbReference type="Gene3D" id="1.25.40.10">
    <property type="entry name" value="Tetratricopeptide repeat domain"/>
    <property type="match status" value="2"/>
</dbReference>
<dbReference type="SMART" id="SM00360">
    <property type="entry name" value="RRM"/>
    <property type="match status" value="4"/>
</dbReference>
<dbReference type="InterPro" id="IPR011990">
    <property type="entry name" value="TPR-like_helical_dom_sf"/>
</dbReference>
<dbReference type="SUPFAM" id="SSF48452">
    <property type="entry name" value="TPR-like"/>
    <property type="match status" value="2"/>
</dbReference>
<dbReference type="EMBL" id="RSCE01000001">
    <property type="protein sequence ID" value="RSH88483.1"/>
    <property type="molecule type" value="Genomic_DNA"/>
</dbReference>
<sequence>MDVDVQETTAAPATDNQLLVNELGSVLESVAASPNNVRLLRHQVDLMIDVGMVDEAADAADTVCDIAFLGEKLWLKLLDAKVANLIQPVGLESFADVLELFTKAEQEYLSAAVLAQHARFLLRVVDGLPEDDSNLAADLEVTEFLSPETVREMLNSIATRANGLLDQSQALWQLWMDWELRLLAAADGEEKKEQMARIHEMYLERLAVPQATLDATSSAYSTFLSDHCPEEYEARMIQITEVSQPAKTKWATERRHGKMRADFEEQLAYNPDMGHQATTLLAYIDWETDPHARKPRSKNAPRTDVTLTRAVFERAALVYGNAAATAEEASFIEEAAAGEGNGHMMETYAAYKIAEALVWGRYVDWLKETISQEEDQDPVVELARRSTRACPMSGEMWSRMLHVLEAGADVLGIEATVEKAQNLILGNSPAVSSLVDVLYTHASVLHRRYRELESSLDHPVFLNLTAALQLVSENFKTGDPSLRLEKLFISWAEAVAADLIPGVIAVLDAPVKSRVTSYQMAILRADVQARHGDVESARAVYTSTITRADLDWPEAVYEAYLMFENVYGTLADVYTAEQRIHHEQQKVNRRRERAAQEQAAQQAAAAEQYQAAVAAQMAAAAPAVEPAAEVMDVESNAPPATEAPVVTAAAPAATTNEEPTDRDAHMKRDRENTTILVTGLKRGIESERVTTFFETCGPVRETTVLPGDETDAAMVEFRNADAIPAALDKNQKKMDGGSAIHVAMLWRATLYVTNFPKAMDDASLRKLFEQYGKILQTRWPSRKYADSRRFCYITMESPAAAQNALILHNFKVDGSAFPMQVLVSDPSAKKKRSDASNSTLFVGGLNAKTTEADVKRLFSEYGSIANIKLGWDNAKRICKGFAFVDMATLDEAKAALAANGKPYHGKGLKVELSDPNYANKKHEGGAQGKGTAAARAAMERRARQVCLFDLPTGTQEGLLQQALEKLVPVKRLEIFEHKKEAVVELESQNDAGLLLMRTEPFIFNGATIRIVDQNAAVEHKSKEQHKRPAGAASGSGTAVAAEGSSRHGPPLIPQSSLAFAPRARKAAKPLGKAYVTPKAAKASAAAAPAPAAGSGQDAFRAFMTATNEQRKDKLEAKVAGVAGVAGTKHALEPEEDGSGAPGEGGEEREGSEPKRAKKD</sequence>
<dbReference type="CDD" id="cd00590">
    <property type="entry name" value="RRM_SF"/>
    <property type="match status" value="1"/>
</dbReference>
<dbReference type="InterPro" id="IPR000504">
    <property type="entry name" value="RRM_dom"/>
</dbReference>
<evidence type="ECO:0000313" key="13">
    <source>
        <dbReference type="Proteomes" id="UP000279236"/>
    </source>
</evidence>
<dbReference type="STRING" id="105984.A0A427YBL7"/>